<evidence type="ECO:0000256" key="1">
    <source>
        <dbReference type="ARBA" id="ARBA00022450"/>
    </source>
</evidence>
<dbReference type="InterPro" id="IPR014043">
    <property type="entry name" value="Acyl_transferase_dom"/>
</dbReference>
<dbReference type="PANTHER" id="PTHR43775:SF51">
    <property type="entry name" value="INACTIVE PHENOLPHTHIOCEROL SYNTHESIS POLYKETIDE SYNTHASE TYPE I PKS1-RELATED"/>
    <property type="match status" value="1"/>
</dbReference>
<dbReference type="InterPro" id="IPR050091">
    <property type="entry name" value="PKS_NRPS_Biosynth_Enz"/>
</dbReference>
<dbReference type="InterPro" id="IPR057326">
    <property type="entry name" value="KR_dom"/>
</dbReference>
<dbReference type="Pfam" id="PF02801">
    <property type="entry name" value="Ketoacyl-synt_C"/>
    <property type="match status" value="2"/>
</dbReference>
<keyword evidence="5" id="KW-0511">Multifunctional enzyme</keyword>
<protein>
    <submittedName>
        <fullName evidence="10">SDR family NAD(P)-dependent oxidoreductase</fullName>
    </submittedName>
</protein>
<dbReference type="InterPro" id="IPR020806">
    <property type="entry name" value="PKS_PP-bd"/>
</dbReference>
<evidence type="ECO:0000256" key="6">
    <source>
        <dbReference type="ARBA" id="ARBA00023315"/>
    </source>
</evidence>
<proteinExistence type="predicted"/>
<dbReference type="PROSITE" id="PS00606">
    <property type="entry name" value="KS3_1"/>
    <property type="match status" value="2"/>
</dbReference>
<accession>A0ABU6CA99</accession>
<dbReference type="InterPro" id="IPR009081">
    <property type="entry name" value="PP-bd_ACP"/>
</dbReference>
<keyword evidence="6" id="KW-0012">Acyltransferase</keyword>
<evidence type="ECO:0000256" key="7">
    <source>
        <dbReference type="SAM" id="MobiDB-lite"/>
    </source>
</evidence>
<feature type="compositionally biased region" description="Basic and acidic residues" evidence="7">
    <location>
        <begin position="464"/>
        <end position="481"/>
    </location>
</feature>
<feature type="domain" description="Ketosynthase family 3 (KS3)" evidence="9">
    <location>
        <begin position="2148"/>
        <end position="2576"/>
    </location>
</feature>
<gene>
    <name evidence="10" type="ORF">OKJ48_15520</name>
</gene>
<evidence type="ECO:0000259" key="8">
    <source>
        <dbReference type="PROSITE" id="PS50075"/>
    </source>
</evidence>
<dbReference type="InterPro" id="IPR016039">
    <property type="entry name" value="Thiolase-like"/>
</dbReference>
<dbReference type="Gene3D" id="3.40.47.10">
    <property type="match status" value="2"/>
</dbReference>
<keyword evidence="1" id="KW-0596">Phosphopantetheine</keyword>
<dbReference type="SMART" id="SM01294">
    <property type="entry name" value="PKS_PP_betabranch"/>
    <property type="match status" value="2"/>
</dbReference>
<dbReference type="InterPro" id="IPR013968">
    <property type="entry name" value="PKS_KR"/>
</dbReference>
<evidence type="ECO:0000259" key="9">
    <source>
        <dbReference type="PROSITE" id="PS52004"/>
    </source>
</evidence>
<dbReference type="PROSITE" id="PS00012">
    <property type="entry name" value="PHOSPHOPANTETHEINE"/>
    <property type="match status" value="2"/>
</dbReference>
<dbReference type="Gene3D" id="6.10.140.1830">
    <property type="match status" value="1"/>
</dbReference>
<dbReference type="Pfam" id="PF16197">
    <property type="entry name" value="KAsynt_C_assoc"/>
    <property type="match status" value="2"/>
</dbReference>
<keyword evidence="4" id="KW-0045">Antibiotic biosynthesis</keyword>
<evidence type="ECO:0000313" key="11">
    <source>
        <dbReference type="Proteomes" id="UP001352223"/>
    </source>
</evidence>
<dbReference type="Gene3D" id="3.40.366.10">
    <property type="entry name" value="Malonyl-Coenzyme A Acyl Carrier Protein, domain 2"/>
    <property type="match status" value="2"/>
</dbReference>
<feature type="domain" description="Carrier" evidence="8">
    <location>
        <begin position="495"/>
        <end position="570"/>
    </location>
</feature>
<dbReference type="Gene3D" id="3.40.50.720">
    <property type="entry name" value="NAD(P)-binding Rossmann-like Domain"/>
    <property type="match status" value="2"/>
</dbReference>
<dbReference type="Pfam" id="PF00550">
    <property type="entry name" value="PP-binding"/>
    <property type="match status" value="2"/>
</dbReference>
<evidence type="ECO:0000313" key="10">
    <source>
        <dbReference type="EMBL" id="MEB3961646.1"/>
    </source>
</evidence>
<dbReference type="SUPFAM" id="SSF47336">
    <property type="entry name" value="ACP-like"/>
    <property type="match status" value="2"/>
</dbReference>
<dbReference type="InterPro" id="IPR016035">
    <property type="entry name" value="Acyl_Trfase/lysoPLipase"/>
</dbReference>
<feature type="domain" description="Carrier" evidence="8">
    <location>
        <begin position="2051"/>
        <end position="2126"/>
    </location>
</feature>
<dbReference type="InterPro" id="IPR006162">
    <property type="entry name" value="Ppantetheine_attach_site"/>
</dbReference>
<dbReference type="SMART" id="SM00822">
    <property type="entry name" value="PKS_KR"/>
    <property type="match status" value="2"/>
</dbReference>
<dbReference type="EMBL" id="JAOZYB010000105">
    <property type="protein sequence ID" value="MEB3961646.1"/>
    <property type="molecule type" value="Genomic_DNA"/>
</dbReference>
<dbReference type="InterPro" id="IPR001227">
    <property type="entry name" value="Ac_transferase_dom_sf"/>
</dbReference>
<dbReference type="Gene3D" id="3.30.70.3290">
    <property type="match status" value="1"/>
</dbReference>
<evidence type="ECO:0000256" key="3">
    <source>
        <dbReference type="ARBA" id="ARBA00022679"/>
    </source>
</evidence>
<dbReference type="SMART" id="SM00825">
    <property type="entry name" value="PKS_KS"/>
    <property type="match status" value="2"/>
</dbReference>
<dbReference type="SUPFAM" id="SSF51735">
    <property type="entry name" value="NAD(P)-binding Rossmann-fold domains"/>
    <property type="match status" value="4"/>
</dbReference>
<evidence type="ECO:0000256" key="2">
    <source>
        <dbReference type="ARBA" id="ARBA00022553"/>
    </source>
</evidence>
<dbReference type="SUPFAM" id="SSF52151">
    <property type="entry name" value="FabD/lysophospholipase-like"/>
    <property type="match status" value="2"/>
</dbReference>
<reference evidence="10 11" key="1">
    <citation type="submission" date="2022-10" db="EMBL/GenBank/DDBJ databases">
        <authorList>
            <person name="Xie J."/>
            <person name="Shen N."/>
        </authorList>
    </citation>
    <scope>NUCLEOTIDE SEQUENCE [LARGE SCALE GENOMIC DNA]</scope>
    <source>
        <strain evidence="10 11">DSM 41681</strain>
    </source>
</reference>
<dbReference type="InterPro" id="IPR014031">
    <property type="entry name" value="Ketoacyl_synth_C"/>
</dbReference>
<keyword evidence="2" id="KW-0597">Phosphoprotein</keyword>
<feature type="domain" description="Ketosynthase family 3 (KS3)" evidence="9">
    <location>
        <begin position="592"/>
        <end position="1018"/>
    </location>
</feature>
<dbReference type="InterPro" id="IPR016036">
    <property type="entry name" value="Malonyl_transacylase_ACP-bd"/>
</dbReference>
<dbReference type="SUPFAM" id="SSF53901">
    <property type="entry name" value="Thiolase-like"/>
    <property type="match status" value="2"/>
</dbReference>
<dbReference type="Proteomes" id="UP001352223">
    <property type="component" value="Unassembled WGS sequence"/>
</dbReference>
<dbReference type="Pfam" id="PF00698">
    <property type="entry name" value="Acyl_transf_1"/>
    <property type="match status" value="2"/>
</dbReference>
<dbReference type="InterPro" id="IPR020841">
    <property type="entry name" value="PKS_Beta-ketoAc_synthase_dom"/>
</dbReference>
<dbReference type="CDD" id="cd00833">
    <property type="entry name" value="PKS"/>
    <property type="match status" value="2"/>
</dbReference>
<sequence>MDGRARLSGRWLVVSSAGQEGRGDAVELIGGALRARGAEVVELVVGVDVDRRGLVALLAEHAGAAFGVVSLLALDERPHPEHAALSSGLALNVLLTQALADRDERVPVWLCTQGAVAAVDGDRVGHPVQGGSWGLGLVVGLEHPQWWGGLVDLPEVLAAGDAECLAGIFAAQSSEDQLAIRDGAVLLRRLKREPLAAARSEVPWRTSGTALVTGGTGGLGAQAARWLVEAGAERLVLTSRRGPDAPGATELAEDLRASGVQVTIAACDVSDHEALARLVAEVEAQGPPIRSVVHSAGIGGLAPLATTDLAEFEAGAEVKLAGTANLDRIFDHDGLDAFILYSSVAAVWGAGGHGAYAAGNAYLDSVTRSRRARGLTGTTIAWGLWSADDGGMADKVDQGSLNWRGLSFMTPSTAMAGLRQAMADDEEFLAIGDVDWNTFTPAYTAARPRPLIEGIPEARTVIEGGREETPGGPRTEEENPLRKRLAPLSAEDRETALRDLVRTHAATVLGHATPDAVDDGRPLRDLGFDSLLAVALRDSLTTATGLKLATTLVFDHPNVTRLARHLCTALFGEQSDTGDAGAHLVPGRGTDDEAIAIVGMSCRFPGGITRPEDLWRLVTAEGEVLSGFPDNRGWDLDGLFSSDPEEEGRSYVRTGGFLHDAGDFDADFFGISPREALAMDPQQRLLLETSWEAIEHGRIDPHSLRGSAVGVFIGVGNGGYGSALRQPPEGMEGHLLTGTGTSIASGRISYTLGLEGPALTLDTGCSSALVALDLASRVLRSGECSLALAGAASIGSAPLGFIGFSRQRGLAEDGRSKAFSDDADGMGISEGVGVFVLERLSDARRNGHRVLAVVRGSAVNQDGASNGLTAPNGPSQQRVIRQALANAALTPADVDVVEAHGTGTALGDPIEAQALLATYGQGRPAGRPLWLGSVKSNLGHTQAAAGVAGVMKMALAMRHGVMPKSLHLGTPTSHVDWADGAVELLAEAREWPRGERPRRAGVSAFGISGTNVHLILEEAPQEAFDEAADEPEAAAPASAAPWLLSGRNAEALRGQAAVLGSEADAGTDPASVAWSLATTRARLEHRAVVTGSYGAALGALSNGEPSAHVVSGTVAPVSRPVFVFPGQGAQWTAMGAQLLDESAVFAGVVAECEAAMAGLVDWSVTDVLRGVDGAPSLERVDVVQPASFVVMVSLAALWRSYGIEPAAVLGHSQGEIAAAYVAGILTLEDALRVVCLRSKAIAELASGAGTMASVGAGVARVEEILAPWGERVSVAAVNGPSQVVISGEVDAVEEVVAGCQELGLRARRIAVDYASHSASMEVLRSDLAQALEGIAPRSGEIPLLSTVTGEFVDGTVMDGGYWFTNLRSRVRFAEAVGKLAADGHGVFVEVSSHPVLTAAVQEIAEETGEVAGDRVVTGTLRRDDGGLDRFHAGVAELWVRGVDVDWTAAFPATRPPTVDLPTYPFQRQHYWLADETAADTDETSSPVDAEFWAAVDGGDPRAFADELGVDEEAPLGAVLPALHEWRARRVEASTLDSWRYRVEWLPGGVDARARLSGRWLLVLPAGQGDRSEVVASVAEALRARGAEVAELVVGVDVDRQGLVALLAEQAGAASGASGASGVSGVVSLLALDESAHPEHAALSSGLALNVLLTQALADWDERVSVWLCTQGALAAAAGDRVGHPVQGGSWGLGLVFGLEYPQWWGGLVDLPEVLAAGDADCLAGVFAAEGPEDQLAIRAGGVLRRRLRRDPLAAARSEVPWRTSGTALVTGGTGGLGAQAARWLVEAGAERLVLTSRRGPDAPGATELAEELRMSGVQVTVAACDVSDYEALSRLVAEVEAQGPPIRSVVHCAGVGHLASLAGTNLAEFEAGSEVKFAGTANLDRVFDHDGLDAFILYSSVAAVWGAGEHGSYSAGNAYLDSVTRSRRARGLTGTTIAWGLWSADDGGMADKVDQGSLNWRGLSFMTPSTAMAGLRQAMADDEEFLAIGDVDWNTFTPAFTAMRARPLLEDVPEVRAYLERNAGTDDDATAAEENSLRERLRPLAADDRERALRDLVRTHAATVLGHATPDAIEDERPLRDLGFDSLLAVELRNALRTATGLKLAATLVFDHPNVTRLVHHLQGALFGEGSAAEPQPAPVVVRRTGDDDPIAIVGMGCRFPGGITGADDLWRLVTAGDEVLSGFPEDRGWNLDALYDPDPDNSGTSYVRTGGFLHDAGYFDPAFFGISPREALAMDPQQRLLLETSWEAIEHGRIDPHSLRGSAVGVFIGVGNGGYGSALRQPPEGMEGHLLTGTGTSIASGRISYTLGLEGPAVTLDTGCSSALVALDLASEALRSGKCSMALAGAASVASVPEGFIGFSRQRGLAMDSRCKAFSDEADGMGLSEGAGVFVLERLSDARRNGHQVLAVVRGIASNQDGASNGLTAPNGPSQQRVIRQALTNAGVTAADVDVVEAHGTGTALGDPIEAQALLATYGQDRPADQPLWLGSVKSNLGHTQLAAGVAGLMKMVLAMRHGVMPKSLHLGTPSSHVDWADGAVELLAEAREWPRADAERPRRAGVSAFGMSGTNVHVILEEAPEPESEPEPEPEPGFVAEPVAVEAPSAVPWLVSARSAAGLRGQAAALAALGDCDPVGVGWSLATTRARLEHRAVVTGSYGTALGALSNGEPSAHVVSGVAGPVGRPVFVFPGQGAQWTAMGAQLLDESAVFAGVVAECEAAMAGLVDWSVT</sequence>
<dbReference type="PANTHER" id="PTHR43775">
    <property type="entry name" value="FATTY ACID SYNTHASE"/>
    <property type="match status" value="1"/>
</dbReference>
<dbReference type="SMART" id="SM00823">
    <property type="entry name" value="PKS_PP"/>
    <property type="match status" value="2"/>
</dbReference>
<feature type="region of interest" description="Disordered" evidence="7">
    <location>
        <begin position="463"/>
        <end position="489"/>
    </location>
</feature>
<dbReference type="PROSITE" id="PS52004">
    <property type="entry name" value="KS3_2"/>
    <property type="match status" value="2"/>
</dbReference>
<evidence type="ECO:0000256" key="5">
    <source>
        <dbReference type="ARBA" id="ARBA00023268"/>
    </source>
</evidence>
<keyword evidence="3" id="KW-0808">Transferase</keyword>
<comment type="caution">
    <text evidence="10">The sequence shown here is derived from an EMBL/GenBank/DDBJ whole genome shotgun (WGS) entry which is preliminary data.</text>
</comment>
<dbReference type="InterPro" id="IPR036291">
    <property type="entry name" value="NAD(P)-bd_dom_sf"/>
</dbReference>
<organism evidence="10 11">
    <name type="scientific">Streptomyces kunmingensis</name>
    <dbReference type="NCBI Taxonomy" id="68225"/>
    <lineage>
        <taxon>Bacteria</taxon>
        <taxon>Bacillati</taxon>
        <taxon>Actinomycetota</taxon>
        <taxon>Actinomycetes</taxon>
        <taxon>Kitasatosporales</taxon>
        <taxon>Streptomycetaceae</taxon>
        <taxon>Streptomyces</taxon>
    </lineage>
</organism>
<evidence type="ECO:0000256" key="4">
    <source>
        <dbReference type="ARBA" id="ARBA00023194"/>
    </source>
</evidence>
<dbReference type="InterPro" id="IPR018201">
    <property type="entry name" value="Ketoacyl_synth_AS"/>
</dbReference>
<dbReference type="Pfam" id="PF00109">
    <property type="entry name" value="ketoacyl-synt"/>
    <property type="match status" value="2"/>
</dbReference>
<dbReference type="NCBIfam" id="NF045894">
    <property type="entry name" value="PKS_plus_SDR"/>
    <property type="match status" value="1"/>
</dbReference>
<keyword evidence="11" id="KW-1185">Reference proteome</keyword>
<dbReference type="SUPFAM" id="SSF55048">
    <property type="entry name" value="Probable ACP-binding domain of malonyl-CoA ACP transacylase"/>
    <property type="match status" value="1"/>
</dbReference>
<dbReference type="InterPro" id="IPR014030">
    <property type="entry name" value="Ketoacyl_synth_N"/>
</dbReference>
<feature type="non-terminal residue" evidence="10">
    <location>
        <position position="2728"/>
    </location>
</feature>
<dbReference type="PROSITE" id="PS50075">
    <property type="entry name" value="CARRIER"/>
    <property type="match status" value="2"/>
</dbReference>
<name>A0ABU6CA99_9ACTN</name>
<dbReference type="SMART" id="SM00827">
    <property type="entry name" value="PKS_AT"/>
    <property type="match status" value="1"/>
</dbReference>
<dbReference type="InterPro" id="IPR036736">
    <property type="entry name" value="ACP-like_sf"/>
</dbReference>
<dbReference type="Pfam" id="PF18369">
    <property type="entry name" value="PKS_DE"/>
    <property type="match status" value="1"/>
</dbReference>
<dbReference type="InterPro" id="IPR041618">
    <property type="entry name" value="PKS_DE"/>
</dbReference>
<dbReference type="InterPro" id="IPR032821">
    <property type="entry name" value="PKS_assoc"/>
</dbReference>
<dbReference type="Gene3D" id="1.10.1200.10">
    <property type="entry name" value="ACP-like"/>
    <property type="match status" value="2"/>
</dbReference>
<dbReference type="Pfam" id="PF08659">
    <property type="entry name" value="KR"/>
    <property type="match status" value="2"/>
</dbReference>
<dbReference type="CDD" id="cd08952">
    <property type="entry name" value="KR_1_SDR_x"/>
    <property type="match status" value="2"/>
</dbReference>